<keyword evidence="2" id="KW-1185">Reference proteome</keyword>
<dbReference type="InterPro" id="IPR016181">
    <property type="entry name" value="Acyl_CoA_acyltransferase"/>
</dbReference>
<dbReference type="Gene3D" id="3.40.630.30">
    <property type="match status" value="1"/>
</dbReference>
<organism evidence="1 2">
    <name type="scientific">Pseudomonas triticifolii</name>
    <dbReference type="NCBI Taxonomy" id="2762592"/>
    <lineage>
        <taxon>Bacteria</taxon>
        <taxon>Pseudomonadati</taxon>
        <taxon>Pseudomonadota</taxon>
        <taxon>Gammaproteobacteria</taxon>
        <taxon>Pseudomonadales</taxon>
        <taxon>Pseudomonadaceae</taxon>
        <taxon>Pseudomonas</taxon>
    </lineage>
</organism>
<accession>A0ABR7BDE6</accession>
<gene>
    <name evidence="1" type="ORF">H8S56_09350</name>
</gene>
<comment type="caution">
    <text evidence="1">The sequence shown here is derived from an EMBL/GenBank/DDBJ whole genome shotgun (WGS) entry which is preliminary data.</text>
</comment>
<dbReference type="Proteomes" id="UP000660131">
    <property type="component" value="Unassembled WGS sequence"/>
</dbReference>
<dbReference type="CDD" id="cd04301">
    <property type="entry name" value="NAT_SF"/>
    <property type="match status" value="1"/>
</dbReference>
<reference evidence="1 2" key="1">
    <citation type="submission" date="2020-08" db="EMBL/GenBank/DDBJ databases">
        <title>Putative novel bacterial strains isolated from necrotic wheat leaf tissues caused by Xanthomonas translucens.</title>
        <authorList>
            <person name="Tambong J.T."/>
        </authorList>
    </citation>
    <scope>NUCLEOTIDE SEQUENCE [LARGE SCALE GENOMIC DNA]</scope>
    <source>
        <strain evidence="1 2">DOAB 1067</strain>
    </source>
</reference>
<dbReference type="RefSeq" id="WP_187518480.1">
    <property type="nucleotide sequence ID" value="NZ_JACONV010000004.1"/>
</dbReference>
<dbReference type="SUPFAM" id="SSF55729">
    <property type="entry name" value="Acyl-CoA N-acyltransferases (Nat)"/>
    <property type="match status" value="1"/>
</dbReference>
<evidence type="ECO:0000313" key="1">
    <source>
        <dbReference type="EMBL" id="MBC3955215.1"/>
    </source>
</evidence>
<name>A0ABR7BDE6_9PSED</name>
<protein>
    <submittedName>
        <fullName evidence="1">GNAT family N-acetyltransferase</fullName>
    </submittedName>
</protein>
<proteinExistence type="predicted"/>
<evidence type="ECO:0000313" key="2">
    <source>
        <dbReference type="Proteomes" id="UP000660131"/>
    </source>
</evidence>
<dbReference type="EMBL" id="JACONV010000004">
    <property type="protein sequence ID" value="MBC3955215.1"/>
    <property type="molecule type" value="Genomic_DNA"/>
</dbReference>
<sequence>MGNGQGFKVGLVSQLLEDTQLEQIISLGVAHFVDAYRIDEDEPAQRLAGARERWELRLSQLLQRTQCQIKTPMNFPPTSLILSQDLQTGRVAGFLYADRLIEPPDSCDVRFVVVHQAFRRQGLLVRMLDELARHYSTIKLDCKDERFFTGAGFVVTGQSGTHKMMERSGCRGKTAYAEQLQDNAT</sequence>